<dbReference type="EMBL" id="CP000478">
    <property type="protein sequence ID" value="ABK18768.1"/>
    <property type="molecule type" value="Genomic_DNA"/>
</dbReference>
<evidence type="ECO:0000313" key="3">
    <source>
        <dbReference type="EMBL" id="ABK18768.1"/>
    </source>
</evidence>
<dbReference type="GO" id="GO:0046872">
    <property type="term" value="F:metal ion binding"/>
    <property type="evidence" value="ECO:0007669"/>
    <property type="project" value="InterPro"/>
</dbReference>
<evidence type="ECO:0000313" key="4">
    <source>
        <dbReference type="Proteomes" id="UP000001784"/>
    </source>
</evidence>
<sequence>MKVSAKGISLGKRLRRCPSFRCVGVEPNWEDYPVELRRAIEGAPAVFYPSPLYETVFRAVGKEVFPGNYYRFLGNKINQTNLFRLLGISHPRTGIYYGRRRAERIESEFGYPFIAKTPVGSSMGTGVFLVRNGEELQRYLERHLPAYIQEYLPIDRDIRAVLIAGTVVHSYWRMRREGDFRNNVSLGGTISHKDIPAEALEFAREVVRRCGFGEAGLDICCAGGRYYVLEANMVYGLQGFREKGLDIYEILADLDRQGILAPGC</sequence>
<keyword evidence="1" id="KW-0067">ATP-binding</keyword>
<dbReference type="OrthoDB" id="1704979at2"/>
<dbReference type="eggNOG" id="COG0189">
    <property type="taxonomic scope" value="Bacteria"/>
</dbReference>
<dbReference type="STRING" id="335543.Sfum_3095"/>
<dbReference type="Gene3D" id="3.30.470.20">
    <property type="entry name" value="ATP-grasp fold, B domain"/>
    <property type="match status" value="1"/>
</dbReference>
<accession>A0LMW6</accession>
<dbReference type="HOGENOM" id="CLU_075266_0_0_7"/>
<keyword evidence="1" id="KW-0547">Nucleotide-binding</keyword>
<dbReference type="InParanoid" id="A0LMW6"/>
<evidence type="ECO:0000259" key="2">
    <source>
        <dbReference type="PROSITE" id="PS50975"/>
    </source>
</evidence>
<dbReference type="InterPro" id="IPR011761">
    <property type="entry name" value="ATP-grasp"/>
</dbReference>
<dbReference type="FunCoup" id="A0LMW6">
    <property type="interactions" value="219"/>
</dbReference>
<protein>
    <submittedName>
        <fullName evidence="3">SSU ribosomal protein S6P modification protein</fullName>
    </submittedName>
</protein>
<organism evidence="3 4">
    <name type="scientific">Syntrophobacter fumaroxidans (strain DSM 10017 / MPOB)</name>
    <dbReference type="NCBI Taxonomy" id="335543"/>
    <lineage>
        <taxon>Bacteria</taxon>
        <taxon>Pseudomonadati</taxon>
        <taxon>Thermodesulfobacteriota</taxon>
        <taxon>Syntrophobacteria</taxon>
        <taxon>Syntrophobacterales</taxon>
        <taxon>Syntrophobacteraceae</taxon>
        <taxon>Syntrophobacter</taxon>
    </lineage>
</organism>
<keyword evidence="4" id="KW-1185">Reference proteome</keyword>
<dbReference type="GO" id="GO:0005737">
    <property type="term" value="C:cytoplasm"/>
    <property type="evidence" value="ECO:0007669"/>
    <property type="project" value="TreeGrafter"/>
</dbReference>
<dbReference type="InterPro" id="IPR013651">
    <property type="entry name" value="ATP-grasp_RimK-type"/>
</dbReference>
<dbReference type="AlphaFoldDB" id="A0LMW6"/>
<name>A0LMW6_SYNFM</name>
<dbReference type="PROSITE" id="PS50975">
    <property type="entry name" value="ATP_GRASP"/>
    <property type="match status" value="1"/>
</dbReference>
<dbReference type="PANTHER" id="PTHR21621">
    <property type="entry name" value="RIBOSOMAL PROTEIN S6 MODIFICATION PROTEIN"/>
    <property type="match status" value="1"/>
</dbReference>
<dbReference type="Proteomes" id="UP000001784">
    <property type="component" value="Chromosome"/>
</dbReference>
<dbReference type="KEGG" id="sfu:Sfum_3095"/>
<dbReference type="Gene3D" id="3.30.1490.20">
    <property type="entry name" value="ATP-grasp fold, A domain"/>
    <property type="match status" value="1"/>
</dbReference>
<dbReference type="PANTHER" id="PTHR21621:SF0">
    <property type="entry name" value="BETA-CITRYLGLUTAMATE SYNTHASE B-RELATED"/>
    <property type="match status" value="1"/>
</dbReference>
<dbReference type="Pfam" id="PF08443">
    <property type="entry name" value="RimK"/>
    <property type="match status" value="1"/>
</dbReference>
<evidence type="ECO:0000256" key="1">
    <source>
        <dbReference type="PROSITE-ProRule" id="PRU00409"/>
    </source>
</evidence>
<dbReference type="GO" id="GO:0005524">
    <property type="term" value="F:ATP binding"/>
    <property type="evidence" value="ECO:0007669"/>
    <property type="project" value="UniProtKB-UniRule"/>
</dbReference>
<gene>
    <name evidence="3" type="ordered locus">Sfum_3095</name>
</gene>
<dbReference type="GO" id="GO:0016879">
    <property type="term" value="F:ligase activity, forming carbon-nitrogen bonds"/>
    <property type="evidence" value="ECO:0007669"/>
    <property type="project" value="TreeGrafter"/>
</dbReference>
<dbReference type="RefSeq" id="WP_011699893.1">
    <property type="nucleotide sequence ID" value="NC_008554.1"/>
</dbReference>
<feature type="domain" description="ATP-grasp" evidence="2">
    <location>
        <begin position="80"/>
        <end position="256"/>
    </location>
</feature>
<reference evidence="3 4" key="1">
    <citation type="submission" date="2006-10" db="EMBL/GenBank/DDBJ databases">
        <title>Complete sequence of Syntrophobacter fumaroxidans MPOB.</title>
        <authorList>
            <consortium name="US DOE Joint Genome Institute"/>
            <person name="Copeland A."/>
            <person name="Lucas S."/>
            <person name="Lapidus A."/>
            <person name="Barry K."/>
            <person name="Detter J.C."/>
            <person name="Glavina del Rio T."/>
            <person name="Hammon N."/>
            <person name="Israni S."/>
            <person name="Pitluck S."/>
            <person name="Goltsman E.G."/>
            <person name="Martinez M."/>
            <person name="Schmutz J."/>
            <person name="Larimer F."/>
            <person name="Land M."/>
            <person name="Hauser L."/>
            <person name="Kyrpides N."/>
            <person name="Kim E."/>
            <person name="Boone D.R."/>
            <person name="Brockman F."/>
            <person name="Culley D."/>
            <person name="Ferry J."/>
            <person name="Gunsalus R."/>
            <person name="McInerney M.J."/>
            <person name="Morrison M."/>
            <person name="Plugge C."/>
            <person name="Rohlin L."/>
            <person name="Scholten J."/>
            <person name="Sieber J."/>
            <person name="Stams A.J.M."/>
            <person name="Worm P."/>
            <person name="Henstra A.M."/>
            <person name="Richardson P."/>
        </authorList>
    </citation>
    <scope>NUCLEOTIDE SEQUENCE [LARGE SCALE GENOMIC DNA]</scope>
    <source>
        <strain evidence="4">DSM 10017 / MPOB</strain>
    </source>
</reference>
<proteinExistence type="predicted"/>
<dbReference type="InterPro" id="IPR013815">
    <property type="entry name" value="ATP_grasp_subdomain_1"/>
</dbReference>
<dbReference type="SUPFAM" id="SSF56059">
    <property type="entry name" value="Glutathione synthetase ATP-binding domain-like"/>
    <property type="match status" value="1"/>
</dbReference>